<dbReference type="RefSeq" id="WP_190947496.1">
    <property type="nucleotide sequence ID" value="NZ_JACJSI010000571.1"/>
</dbReference>
<organism evidence="2 3">
    <name type="scientific">Nostoc flagelliforme FACHB-838</name>
    <dbReference type="NCBI Taxonomy" id="2692904"/>
    <lineage>
        <taxon>Bacteria</taxon>
        <taxon>Bacillati</taxon>
        <taxon>Cyanobacteriota</taxon>
        <taxon>Cyanophyceae</taxon>
        <taxon>Nostocales</taxon>
        <taxon>Nostocaceae</taxon>
        <taxon>Nostoc</taxon>
    </lineage>
</organism>
<dbReference type="PANTHER" id="PTHR42815:SF2">
    <property type="entry name" value="FAD-BINDING, PUTATIVE (AFU_ORTHOLOGUE AFUA_6G07600)-RELATED"/>
    <property type="match status" value="1"/>
</dbReference>
<dbReference type="Gene3D" id="2.30.110.10">
    <property type="entry name" value="Electron Transport, Fmn-binding Protein, Chain A"/>
    <property type="match status" value="1"/>
</dbReference>
<protein>
    <submittedName>
        <fullName evidence="2">Pyridoxamine 5'-phosphate oxidase family protein</fullName>
    </submittedName>
</protein>
<dbReference type="Pfam" id="PF01243">
    <property type="entry name" value="PNPOx_N"/>
    <property type="match status" value="1"/>
</dbReference>
<dbReference type="Proteomes" id="UP000623440">
    <property type="component" value="Unassembled WGS sequence"/>
</dbReference>
<comment type="caution">
    <text evidence="2">The sequence shown here is derived from an EMBL/GenBank/DDBJ whole genome shotgun (WGS) entry which is preliminary data.</text>
</comment>
<accession>A0ABR8E6W1</accession>
<dbReference type="InterPro" id="IPR012349">
    <property type="entry name" value="Split_barrel_FMN-bd"/>
</dbReference>
<evidence type="ECO:0000313" key="2">
    <source>
        <dbReference type="EMBL" id="MBD2536846.1"/>
    </source>
</evidence>
<keyword evidence="3" id="KW-1185">Reference proteome</keyword>
<evidence type="ECO:0000313" key="3">
    <source>
        <dbReference type="Proteomes" id="UP000623440"/>
    </source>
</evidence>
<dbReference type="SUPFAM" id="SSF50475">
    <property type="entry name" value="FMN-binding split barrel"/>
    <property type="match status" value="1"/>
</dbReference>
<dbReference type="EMBL" id="JACJSI010000571">
    <property type="protein sequence ID" value="MBD2536846.1"/>
    <property type="molecule type" value="Genomic_DNA"/>
</dbReference>
<evidence type="ECO:0000259" key="1">
    <source>
        <dbReference type="Pfam" id="PF01243"/>
    </source>
</evidence>
<name>A0ABR8E6W1_9NOSO</name>
<proteinExistence type="predicted"/>
<dbReference type="PANTHER" id="PTHR42815">
    <property type="entry name" value="FAD-BINDING, PUTATIVE (AFU_ORTHOLOGUE AFUA_6G07600)-RELATED"/>
    <property type="match status" value="1"/>
</dbReference>
<sequence length="209" mass="23642">MPRKFGEIAFTPQVQAAQEQRGSRQTYERYIANGPDNDSITPKIEEFIVQLDGFYLGTVSSNGYPYIQFRGGPSGFLKVLNEKTLGFADFSGNVQYITVGNLSGNDKAFLFLMDYRHRKRIKIWGRAESVEGDLALIERLRVPDYPAAIERAILFHVEATSENCPQHIPIRYSETEVAAMMAPLQARIAELEQQLGNRTSSMTTNYTNY</sequence>
<dbReference type="InterPro" id="IPR011576">
    <property type="entry name" value="Pyridox_Oxase_N"/>
</dbReference>
<feature type="domain" description="Pyridoxamine 5'-phosphate oxidase N-terminal" evidence="1">
    <location>
        <begin position="40"/>
        <end position="140"/>
    </location>
</feature>
<gene>
    <name evidence="2" type="ORF">H6G97_49525</name>
</gene>
<reference evidence="2 3" key="1">
    <citation type="journal article" date="2020" name="ISME J.">
        <title>Comparative genomics reveals insights into cyanobacterial evolution and habitat adaptation.</title>
        <authorList>
            <person name="Chen M.Y."/>
            <person name="Teng W.K."/>
            <person name="Zhao L."/>
            <person name="Hu C.X."/>
            <person name="Zhou Y.K."/>
            <person name="Han B.P."/>
            <person name="Song L.R."/>
            <person name="Shu W.S."/>
        </authorList>
    </citation>
    <scope>NUCLEOTIDE SEQUENCE [LARGE SCALE GENOMIC DNA]</scope>
    <source>
        <strain evidence="2 3">FACHB-838</strain>
    </source>
</reference>